<organism evidence="1">
    <name type="scientific">marine sediment metagenome</name>
    <dbReference type="NCBI Taxonomy" id="412755"/>
    <lineage>
        <taxon>unclassified sequences</taxon>
        <taxon>metagenomes</taxon>
        <taxon>ecological metagenomes</taxon>
    </lineage>
</organism>
<accession>X1NPQ6</accession>
<dbReference type="EMBL" id="BARV01017005">
    <property type="protein sequence ID" value="GAI32196.1"/>
    <property type="molecule type" value="Genomic_DNA"/>
</dbReference>
<feature type="non-terminal residue" evidence="1">
    <location>
        <position position="1"/>
    </location>
</feature>
<dbReference type="AlphaFoldDB" id="X1NPQ6"/>
<evidence type="ECO:0000313" key="1">
    <source>
        <dbReference type="EMBL" id="GAI32196.1"/>
    </source>
</evidence>
<protein>
    <submittedName>
        <fullName evidence="1">Uncharacterized protein</fullName>
    </submittedName>
</protein>
<gene>
    <name evidence="1" type="ORF">S06H3_29057</name>
</gene>
<comment type="caution">
    <text evidence="1">The sequence shown here is derived from an EMBL/GenBank/DDBJ whole genome shotgun (WGS) entry which is preliminary data.</text>
</comment>
<name>X1NPQ6_9ZZZZ</name>
<proteinExistence type="predicted"/>
<reference evidence="1" key="1">
    <citation type="journal article" date="2014" name="Front. Microbiol.">
        <title>High frequency of phylogenetically diverse reductive dehalogenase-homologous genes in deep subseafloor sedimentary metagenomes.</title>
        <authorList>
            <person name="Kawai M."/>
            <person name="Futagami T."/>
            <person name="Toyoda A."/>
            <person name="Takaki Y."/>
            <person name="Nishi S."/>
            <person name="Hori S."/>
            <person name="Arai W."/>
            <person name="Tsubouchi T."/>
            <person name="Morono Y."/>
            <person name="Uchiyama I."/>
            <person name="Ito T."/>
            <person name="Fujiyama A."/>
            <person name="Inagaki F."/>
            <person name="Takami H."/>
        </authorList>
    </citation>
    <scope>NUCLEOTIDE SEQUENCE</scope>
    <source>
        <strain evidence="1">Expedition CK06-06</strain>
    </source>
</reference>
<sequence>SYKEKFTAKTLNQQSPVVIPAKAGIQSFFGFPLSRGQD</sequence>